<dbReference type="SUPFAM" id="SSF50022">
    <property type="entry name" value="ISP domain"/>
    <property type="match status" value="1"/>
</dbReference>
<feature type="domain" description="Soluble Rieske-type ferredoxin" evidence="1">
    <location>
        <begin position="11"/>
        <end position="51"/>
    </location>
</feature>
<proteinExistence type="predicted"/>
<keyword evidence="3" id="KW-1185">Reference proteome</keyword>
<dbReference type="Ensembl" id="ENSSRHT00000039104.1">
    <property type="protein sequence ID" value="ENSSRHP00000038014.1"/>
    <property type="gene ID" value="ENSSRHG00000019432.1"/>
</dbReference>
<evidence type="ECO:0000259" key="1">
    <source>
        <dbReference type="Pfam" id="PF22543"/>
    </source>
</evidence>
<dbReference type="GO" id="GO:0051537">
    <property type="term" value="F:2 iron, 2 sulfur cluster binding"/>
    <property type="evidence" value="ECO:0007669"/>
    <property type="project" value="InterPro"/>
</dbReference>
<dbReference type="Gene3D" id="2.102.10.10">
    <property type="entry name" value="Rieske [2Fe-2S] iron-sulphur domain"/>
    <property type="match status" value="1"/>
</dbReference>
<evidence type="ECO:0000313" key="2">
    <source>
        <dbReference type="Ensembl" id="ENSSRHP00000038014.1"/>
    </source>
</evidence>
<dbReference type="Pfam" id="PF22543">
    <property type="entry name" value="Rieske_4"/>
    <property type="match status" value="1"/>
</dbReference>
<name>A0A673IB08_9TELE</name>
<evidence type="ECO:0000313" key="3">
    <source>
        <dbReference type="Proteomes" id="UP000472270"/>
    </source>
</evidence>
<reference evidence="2" key="1">
    <citation type="submission" date="2025-08" db="UniProtKB">
        <authorList>
            <consortium name="Ensembl"/>
        </authorList>
    </citation>
    <scope>IDENTIFICATION</scope>
</reference>
<organism evidence="2 3">
    <name type="scientific">Sinocyclocheilus rhinocerous</name>
    <dbReference type="NCBI Taxonomy" id="307959"/>
    <lineage>
        <taxon>Eukaryota</taxon>
        <taxon>Metazoa</taxon>
        <taxon>Chordata</taxon>
        <taxon>Craniata</taxon>
        <taxon>Vertebrata</taxon>
        <taxon>Euteleostomi</taxon>
        <taxon>Actinopterygii</taxon>
        <taxon>Neopterygii</taxon>
        <taxon>Teleostei</taxon>
        <taxon>Ostariophysi</taxon>
        <taxon>Cypriniformes</taxon>
        <taxon>Cyprinidae</taxon>
        <taxon>Cyprininae</taxon>
        <taxon>Sinocyclocheilus</taxon>
    </lineage>
</organism>
<accession>A0A673IB08</accession>
<sequence length="52" mass="6337">MDENKPPRMYFIGKKEDLVQAKRMNVTLDGRDILIIYHQRTFYALDLQCYRE</sequence>
<dbReference type="AlphaFoldDB" id="A0A673IB08"/>
<dbReference type="InterPro" id="IPR036922">
    <property type="entry name" value="Rieske_2Fe-2S_sf"/>
</dbReference>
<protein>
    <recommendedName>
        <fullName evidence="1">Soluble Rieske-type ferredoxin domain-containing protein</fullName>
    </recommendedName>
</protein>
<dbReference type="InterPro" id="IPR054716">
    <property type="entry name" value="Sol_Rieske_ferrdox_dom"/>
</dbReference>
<reference evidence="2" key="2">
    <citation type="submission" date="2025-09" db="UniProtKB">
        <authorList>
            <consortium name="Ensembl"/>
        </authorList>
    </citation>
    <scope>IDENTIFICATION</scope>
</reference>
<dbReference type="Proteomes" id="UP000472270">
    <property type="component" value="Unassembled WGS sequence"/>
</dbReference>